<keyword evidence="1" id="KW-1133">Transmembrane helix</keyword>
<dbReference type="InterPro" id="IPR029063">
    <property type="entry name" value="SAM-dependent_MTases_sf"/>
</dbReference>
<dbReference type="Pfam" id="PF25276">
    <property type="entry name" value="DUF7870"/>
    <property type="match status" value="2"/>
</dbReference>
<reference evidence="4" key="1">
    <citation type="journal article" date="2018" name="Gigascience">
        <title>Genome assembly of the Pink Ipe (Handroanthus impetiginosus, Bignoniaceae), a highly valued, ecologically keystone Neotropical timber forest tree.</title>
        <authorList>
            <person name="Silva-Junior O.B."/>
            <person name="Grattapaglia D."/>
            <person name="Novaes E."/>
            <person name="Collevatti R.G."/>
        </authorList>
    </citation>
    <scope>NUCLEOTIDE SEQUENCE [LARGE SCALE GENOMIC DNA]</scope>
    <source>
        <strain evidence="4">cv. UFG-1</strain>
    </source>
</reference>
<comment type="caution">
    <text evidence="3">The sequence shown here is derived from an EMBL/GenBank/DDBJ whole genome shotgun (WGS) entry which is preliminary data.</text>
</comment>
<dbReference type="Proteomes" id="UP000231279">
    <property type="component" value="Unassembled WGS sequence"/>
</dbReference>
<proteinExistence type="predicted"/>
<dbReference type="Gene3D" id="3.40.50.150">
    <property type="entry name" value="Vaccinia Virus protein VP39"/>
    <property type="match status" value="1"/>
</dbReference>
<dbReference type="PANTHER" id="PTHR44843">
    <property type="entry name" value="METHYLTRANSFERASE"/>
    <property type="match status" value="1"/>
</dbReference>
<keyword evidence="1" id="KW-0472">Membrane</keyword>
<dbReference type="SUPFAM" id="SSF53335">
    <property type="entry name" value="S-adenosyl-L-methionine-dependent methyltransferases"/>
    <property type="match status" value="2"/>
</dbReference>
<feature type="domain" description="DUF7870" evidence="2">
    <location>
        <begin position="225"/>
        <end position="318"/>
    </location>
</feature>
<feature type="transmembrane region" description="Helical" evidence="1">
    <location>
        <begin position="12"/>
        <end position="32"/>
    </location>
</feature>
<keyword evidence="4" id="KW-1185">Reference proteome</keyword>
<evidence type="ECO:0000259" key="2">
    <source>
        <dbReference type="Pfam" id="PF25276"/>
    </source>
</evidence>
<feature type="domain" description="DUF7870" evidence="2">
    <location>
        <begin position="359"/>
        <end position="454"/>
    </location>
</feature>
<sequence>MKPLTNVLLSNILVRLLSFCVLVFLARFAYVVTVKGQSCDSIDFCFSSVFQDLMTEGVLSTNSSSLCIETLAAEEVIALRGIGVVKSIGISSKKLSSEGVRYGKSLNQPFKNLTFDFEFSSTSGLDQTLNPVQFALEVSRTLKPGGFFVVHTKSVNDEYSLRSLLELFDTFTLIKLREMDGLDSLPVREIILRKENVTLLKIKTANKCSVPSYKQELIRKAEPLIKQEPLKSWITLKRNIKNVKYLSTMVDISFKNRYVYIDVGARSYGSSIGSWFKKQYPKQEKPFEIYAVEADSAFYDEYKTKKGVKLLPYAAWIRNETLFFEISRDPSRKNEERGRGMGRIQAVQSSSNFMGDLNKIHGFDFAMWLKNTVVEKDYVVVKMDVEGTEFHLIPRLIESGAICLIDEIFLECHYNRWQKCCPGKRSPKYQKTYAQCLELFTSLRKHGVLVHQWW</sequence>
<evidence type="ECO:0000313" key="4">
    <source>
        <dbReference type="Proteomes" id="UP000231279"/>
    </source>
</evidence>
<dbReference type="AlphaFoldDB" id="A0A2G9HPU1"/>
<organism evidence="3 4">
    <name type="scientific">Handroanthus impetiginosus</name>
    <dbReference type="NCBI Taxonomy" id="429701"/>
    <lineage>
        <taxon>Eukaryota</taxon>
        <taxon>Viridiplantae</taxon>
        <taxon>Streptophyta</taxon>
        <taxon>Embryophyta</taxon>
        <taxon>Tracheophyta</taxon>
        <taxon>Spermatophyta</taxon>
        <taxon>Magnoliopsida</taxon>
        <taxon>eudicotyledons</taxon>
        <taxon>Gunneridae</taxon>
        <taxon>Pentapetalae</taxon>
        <taxon>asterids</taxon>
        <taxon>lamiids</taxon>
        <taxon>Lamiales</taxon>
        <taxon>Bignoniaceae</taxon>
        <taxon>Crescentiina</taxon>
        <taxon>Tabebuia alliance</taxon>
        <taxon>Handroanthus</taxon>
    </lineage>
</organism>
<gene>
    <name evidence="3" type="ORF">CDL12_07772</name>
</gene>
<evidence type="ECO:0000256" key="1">
    <source>
        <dbReference type="SAM" id="Phobius"/>
    </source>
</evidence>
<dbReference type="InterPro" id="IPR057192">
    <property type="entry name" value="DUF7870"/>
</dbReference>
<accession>A0A2G9HPU1</accession>
<dbReference type="EMBL" id="NKXS01001254">
    <property type="protein sequence ID" value="PIN19541.1"/>
    <property type="molecule type" value="Genomic_DNA"/>
</dbReference>
<dbReference type="PANTHER" id="PTHR44843:SF13">
    <property type="entry name" value="METHYLTRANSFERASE FKBM DOMAIN-CONTAINING PROTEIN"/>
    <property type="match status" value="1"/>
</dbReference>
<evidence type="ECO:0000313" key="3">
    <source>
        <dbReference type="EMBL" id="PIN19541.1"/>
    </source>
</evidence>
<protein>
    <recommendedName>
        <fullName evidence="2">DUF7870 domain-containing protein</fullName>
    </recommendedName>
</protein>
<keyword evidence="1" id="KW-0812">Transmembrane</keyword>
<name>A0A2G9HPU1_9LAMI</name>
<dbReference type="OrthoDB" id="10006218at2759"/>
<dbReference type="STRING" id="429701.A0A2G9HPU1"/>